<proteinExistence type="predicted"/>
<evidence type="ECO:0000313" key="1">
    <source>
        <dbReference type="EMBL" id="EGY76336.1"/>
    </source>
</evidence>
<organism evidence="1 2">
    <name type="scientific">Peptoniphilus indolicus ATCC 29427</name>
    <dbReference type="NCBI Taxonomy" id="997350"/>
    <lineage>
        <taxon>Bacteria</taxon>
        <taxon>Bacillati</taxon>
        <taxon>Bacillota</taxon>
        <taxon>Tissierellia</taxon>
        <taxon>Tissierellales</taxon>
        <taxon>Peptoniphilaceae</taxon>
        <taxon>Peptoniphilus</taxon>
    </lineage>
</organism>
<gene>
    <name evidence="1" type="ORF">HMPREF9129_2166</name>
</gene>
<protein>
    <submittedName>
        <fullName evidence="1">Uncharacterized protein</fullName>
    </submittedName>
</protein>
<dbReference type="STRING" id="997350.HMPREF9129_2166"/>
<evidence type="ECO:0000313" key="2">
    <source>
        <dbReference type="Proteomes" id="UP000003422"/>
    </source>
</evidence>
<dbReference type="RefSeq" id="WP_004823361.1">
    <property type="nucleotide sequence ID" value="NZ_JH165093.1"/>
</dbReference>
<dbReference type="Proteomes" id="UP000003422">
    <property type="component" value="Unassembled WGS sequence"/>
</dbReference>
<dbReference type="EMBL" id="AGBB01000237">
    <property type="protein sequence ID" value="EGY76336.1"/>
    <property type="molecule type" value="Genomic_DNA"/>
</dbReference>
<accession>G4D6Y6</accession>
<keyword evidence="2" id="KW-1185">Reference proteome</keyword>
<dbReference type="HOGENOM" id="CLU_2975313_0_0_9"/>
<dbReference type="PATRIC" id="fig|997350.3.peg.2069"/>
<name>G4D6Y6_9FIRM</name>
<dbReference type="AlphaFoldDB" id="G4D6Y6"/>
<reference evidence="1 2" key="1">
    <citation type="submission" date="2011-06" db="EMBL/GenBank/DDBJ databases">
        <authorList>
            <person name="Muzny D."/>
            <person name="Qin X."/>
            <person name="Deng J."/>
            <person name="Jiang H."/>
            <person name="Liu Y."/>
            <person name="Qu J."/>
            <person name="Song X.-Z."/>
            <person name="Zhang L."/>
            <person name="Thornton R."/>
            <person name="Coyle M."/>
            <person name="Francisco L."/>
            <person name="Jackson L."/>
            <person name="Javaid M."/>
            <person name="Korchina V."/>
            <person name="Kovar C."/>
            <person name="Mata R."/>
            <person name="Mathew T."/>
            <person name="Ngo R."/>
            <person name="Nguyen L."/>
            <person name="Nguyen N."/>
            <person name="Okwuonu G."/>
            <person name="Ongeri F."/>
            <person name="Pham C."/>
            <person name="Simmons D."/>
            <person name="Wilczek-Boney K."/>
            <person name="Hale W."/>
            <person name="Jakkamsetti A."/>
            <person name="Pham P."/>
            <person name="Ruth R."/>
            <person name="San Lucas F."/>
            <person name="Warren J."/>
            <person name="Zhang J."/>
            <person name="Zhao Z."/>
            <person name="Zhou C."/>
            <person name="Zhu D."/>
            <person name="Lee S."/>
            <person name="Bess C."/>
            <person name="Blankenburg K."/>
            <person name="Forbes L."/>
            <person name="Fu Q."/>
            <person name="Gubbala S."/>
            <person name="Hirani K."/>
            <person name="Jayaseelan J.C."/>
            <person name="Lara F."/>
            <person name="Munidasa M."/>
            <person name="Palculict T."/>
            <person name="Patil S."/>
            <person name="Pu L.-L."/>
            <person name="Saada N."/>
            <person name="Tang L."/>
            <person name="Weissenberger G."/>
            <person name="Zhu Y."/>
            <person name="Hemphill L."/>
            <person name="Shang Y."/>
            <person name="Youmans B."/>
            <person name="Ayvaz T."/>
            <person name="Ross M."/>
            <person name="Santibanez J."/>
            <person name="Aqrawi P."/>
            <person name="Gross S."/>
            <person name="Joshi V."/>
            <person name="Fowler G."/>
            <person name="Nazareth L."/>
            <person name="Reid J."/>
            <person name="Worley K."/>
            <person name="Petrosino J."/>
            <person name="Highlander S."/>
            <person name="Gibbs R."/>
        </authorList>
    </citation>
    <scope>NUCLEOTIDE SEQUENCE [LARGE SCALE GENOMIC DNA]</scope>
    <source>
        <strain evidence="1 2">ATCC 29427</strain>
    </source>
</reference>
<comment type="caution">
    <text evidence="1">The sequence shown here is derived from an EMBL/GenBank/DDBJ whole genome shotgun (WGS) entry which is preliminary data.</text>
</comment>
<sequence length="58" mass="6754">MRNLDYENIFISTDRGIYNKKTPINSMKDAIKFCLESGIEIKNIEKMIKFTPKNLVEG</sequence>